<dbReference type="PRINTS" id="PR00359">
    <property type="entry name" value="BP450"/>
</dbReference>
<dbReference type="Proteomes" id="UP000680865">
    <property type="component" value="Unassembled WGS sequence"/>
</dbReference>
<sequence>MAGAVELLVVRTEKMLPAAVVADPHAVYEQLREDGPVHRFVLPDGSSAWIVTRYDDARAALADPRLSLSKAHAGPGAWKGFGLPPALDANLLNMDPPDHTRLRRLVSSAFTPRRMELLRPGIARVADALLEPVVAAGEGDLVRTFAPLPVAVICDVLGIAGQQRGELKNWAAVLLAPPKDDPKAAGRAVLEIQAFLGRLIEDKRSRPGDDILSALIAARDDDDRLSEDELTSLAFLTIIAGYENSANLIGLSLLTLLQHPAQWAALLADPGLLPGAVRELMRFEPPAPVSLRRFPKQDLEIGGVRIPAGDTVLIAIASADRDPARWPDPGTLDLTRDTSGQLSLGHGIHYCLGAPLARIEAEEAIGAVLRRLPDLRLAVPVGELGWRPSFRSRALQSLPVLAGEAGQRQRGPLH</sequence>
<evidence type="ECO:0000256" key="3">
    <source>
        <dbReference type="ARBA" id="ARBA00022723"/>
    </source>
</evidence>
<keyword evidence="8" id="KW-1185">Reference proteome</keyword>
<dbReference type="PANTHER" id="PTHR46696:SF1">
    <property type="entry name" value="CYTOCHROME P450 YJIB-RELATED"/>
    <property type="match status" value="1"/>
</dbReference>
<dbReference type="GO" id="GO:0017000">
    <property type="term" value="P:antibiotic biosynthetic process"/>
    <property type="evidence" value="ECO:0007669"/>
    <property type="project" value="UniProtKB-ARBA"/>
</dbReference>
<comment type="similarity">
    <text evidence="1">Belongs to the cytochrome P450 family.</text>
</comment>
<accession>A0A919SSJ4</accession>
<organism evidence="7 8">
    <name type="scientific">Winogradskya consettensis</name>
    <dbReference type="NCBI Taxonomy" id="113560"/>
    <lineage>
        <taxon>Bacteria</taxon>
        <taxon>Bacillati</taxon>
        <taxon>Actinomycetota</taxon>
        <taxon>Actinomycetes</taxon>
        <taxon>Micromonosporales</taxon>
        <taxon>Micromonosporaceae</taxon>
        <taxon>Winogradskya</taxon>
    </lineage>
</organism>
<dbReference type="InterPro" id="IPR036396">
    <property type="entry name" value="Cyt_P450_sf"/>
</dbReference>
<evidence type="ECO:0000256" key="2">
    <source>
        <dbReference type="ARBA" id="ARBA00022617"/>
    </source>
</evidence>
<protein>
    <submittedName>
        <fullName evidence="7">Cytochrome P450 hydroxylase</fullName>
    </submittedName>
</protein>
<dbReference type="SUPFAM" id="SSF48264">
    <property type="entry name" value="Cytochrome P450"/>
    <property type="match status" value="1"/>
</dbReference>
<keyword evidence="6" id="KW-0503">Monooxygenase</keyword>
<dbReference type="EMBL" id="BOQP01000030">
    <property type="protein sequence ID" value="GIM77570.1"/>
    <property type="molecule type" value="Genomic_DNA"/>
</dbReference>
<name>A0A919SSJ4_9ACTN</name>
<dbReference type="FunFam" id="1.10.630.10:FF:000018">
    <property type="entry name" value="Cytochrome P450 monooxygenase"/>
    <property type="match status" value="1"/>
</dbReference>
<keyword evidence="5" id="KW-0408">Iron</keyword>
<dbReference type="Gene3D" id="1.10.630.10">
    <property type="entry name" value="Cytochrome P450"/>
    <property type="match status" value="1"/>
</dbReference>
<keyword evidence="2" id="KW-0349">Heme</keyword>
<evidence type="ECO:0000313" key="8">
    <source>
        <dbReference type="Proteomes" id="UP000680865"/>
    </source>
</evidence>
<dbReference type="Pfam" id="PF00067">
    <property type="entry name" value="p450"/>
    <property type="match status" value="1"/>
</dbReference>
<keyword evidence="3" id="KW-0479">Metal-binding</keyword>
<proteinExistence type="inferred from homology"/>
<dbReference type="InterPro" id="IPR002397">
    <property type="entry name" value="Cyt_P450_B"/>
</dbReference>
<dbReference type="AlphaFoldDB" id="A0A919SSJ4"/>
<keyword evidence="4" id="KW-0560">Oxidoreductase</keyword>
<dbReference type="GO" id="GO:0020037">
    <property type="term" value="F:heme binding"/>
    <property type="evidence" value="ECO:0007669"/>
    <property type="project" value="InterPro"/>
</dbReference>
<comment type="caution">
    <text evidence="7">The sequence shown here is derived from an EMBL/GenBank/DDBJ whole genome shotgun (WGS) entry which is preliminary data.</text>
</comment>
<dbReference type="GO" id="GO:0005506">
    <property type="term" value="F:iron ion binding"/>
    <property type="evidence" value="ECO:0007669"/>
    <property type="project" value="InterPro"/>
</dbReference>
<dbReference type="GO" id="GO:0016705">
    <property type="term" value="F:oxidoreductase activity, acting on paired donors, with incorporation or reduction of molecular oxygen"/>
    <property type="evidence" value="ECO:0007669"/>
    <property type="project" value="InterPro"/>
</dbReference>
<evidence type="ECO:0000256" key="4">
    <source>
        <dbReference type="ARBA" id="ARBA00023002"/>
    </source>
</evidence>
<dbReference type="InterPro" id="IPR001128">
    <property type="entry name" value="Cyt_P450"/>
</dbReference>
<evidence type="ECO:0000256" key="1">
    <source>
        <dbReference type="ARBA" id="ARBA00010617"/>
    </source>
</evidence>
<evidence type="ECO:0000256" key="5">
    <source>
        <dbReference type="ARBA" id="ARBA00023004"/>
    </source>
</evidence>
<evidence type="ECO:0000256" key="6">
    <source>
        <dbReference type="ARBA" id="ARBA00023033"/>
    </source>
</evidence>
<dbReference type="CDD" id="cd11029">
    <property type="entry name" value="CYP107-like"/>
    <property type="match status" value="1"/>
</dbReference>
<gene>
    <name evidence="7" type="ORF">Aco04nite_56110</name>
</gene>
<dbReference type="PANTHER" id="PTHR46696">
    <property type="entry name" value="P450, PUTATIVE (EUROFUNG)-RELATED"/>
    <property type="match status" value="1"/>
</dbReference>
<reference evidence="7" key="1">
    <citation type="submission" date="2021-03" db="EMBL/GenBank/DDBJ databases">
        <title>Whole genome shotgun sequence of Actinoplanes consettensis NBRC 14913.</title>
        <authorList>
            <person name="Komaki H."/>
            <person name="Tamura T."/>
        </authorList>
    </citation>
    <scope>NUCLEOTIDE SEQUENCE</scope>
    <source>
        <strain evidence="7">NBRC 14913</strain>
    </source>
</reference>
<evidence type="ECO:0000313" key="7">
    <source>
        <dbReference type="EMBL" id="GIM77570.1"/>
    </source>
</evidence>
<dbReference type="GO" id="GO:0004497">
    <property type="term" value="F:monooxygenase activity"/>
    <property type="evidence" value="ECO:0007669"/>
    <property type="project" value="UniProtKB-KW"/>
</dbReference>